<dbReference type="InterPro" id="IPR003593">
    <property type="entry name" value="AAA+_ATPase"/>
</dbReference>
<dbReference type="GO" id="GO:0016020">
    <property type="term" value="C:membrane"/>
    <property type="evidence" value="ECO:0007669"/>
    <property type="project" value="InterPro"/>
</dbReference>
<evidence type="ECO:0000256" key="6">
    <source>
        <dbReference type="ARBA" id="ARBA00022840"/>
    </source>
</evidence>
<dbReference type="InterPro" id="IPR004606">
    <property type="entry name" value="Mop_domain"/>
</dbReference>
<dbReference type="GO" id="GO:0005524">
    <property type="term" value="F:ATP binding"/>
    <property type="evidence" value="ECO:0007669"/>
    <property type="project" value="UniProtKB-KW"/>
</dbReference>
<dbReference type="GO" id="GO:0140359">
    <property type="term" value="F:ABC-type transporter activity"/>
    <property type="evidence" value="ECO:0007669"/>
    <property type="project" value="InterPro"/>
</dbReference>
<dbReference type="Pfam" id="PF03459">
    <property type="entry name" value="TOBE"/>
    <property type="match status" value="1"/>
</dbReference>
<dbReference type="GO" id="GO:0016887">
    <property type="term" value="F:ATP hydrolysis activity"/>
    <property type="evidence" value="ECO:0007669"/>
    <property type="project" value="InterPro"/>
</dbReference>
<dbReference type="InterPro" id="IPR027417">
    <property type="entry name" value="P-loop_NTPase"/>
</dbReference>
<keyword evidence="4" id="KW-0997">Cell inner membrane</keyword>
<evidence type="ECO:0000256" key="8">
    <source>
        <dbReference type="ARBA" id="ARBA00023136"/>
    </source>
</evidence>
<dbReference type="InterPro" id="IPR050334">
    <property type="entry name" value="Molybdenum_import_ModC"/>
</dbReference>
<evidence type="ECO:0000256" key="4">
    <source>
        <dbReference type="ARBA" id="ARBA00022519"/>
    </source>
</evidence>
<evidence type="ECO:0000313" key="13">
    <source>
        <dbReference type="Proteomes" id="UP000568664"/>
    </source>
</evidence>
<reference evidence="12 13" key="1">
    <citation type="submission" date="2020-04" db="EMBL/GenBank/DDBJ databases">
        <title>Thalassotalea sp. M1531, isolated from the surface of marine red alga.</title>
        <authorList>
            <person name="Pang L."/>
            <person name="Lu D.-C."/>
        </authorList>
    </citation>
    <scope>NUCLEOTIDE SEQUENCE [LARGE SCALE GENOMIC DNA]</scope>
    <source>
        <strain evidence="12 13">M1531</strain>
    </source>
</reference>
<keyword evidence="2" id="KW-1003">Cell membrane</keyword>
<dbReference type="InterPro" id="IPR017871">
    <property type="entry name" value="ABC_transporter-like_CS"/>
</dbReference>
<evidence type="ECO:0000259" key="11">
    <source>
        <dbReference type="PROSITE" id="PS51866"/>
    </source>
</evidence>
<keyword evidence="8" id="KW-0472">Membrane</keyword>
<dbReference type="PANTHER" id="PTHR43514">
    <property type="entry name" value="ABC TRANSPORTER I FAMILY MEMBER 10"/>
    <property type="match status" value="1"/>
</dbReference>
<proteinExistence type="predicted"/>
<comment type="caution">
    <text evidence="12">The sequence shown here is derived from an EMBL/GenBank/DDBJ whole genome shotgun (WGS) entry which is preliminary data.</text>
</comment>
<evidence type="ECO:0000256" key="5">
    <source>
        <dbReference type="ARBA" id="ARBA00022741"/>
    </source>
</evidence>
<dbReference type="PROSITE" id="PS50893">
    <property type="entry name" value="ABC_TRANSPORTER_2"/>
    <property type="match status" value="1"/>
</dbReference>
<dbReference type="Gene3D" id="2.40.50.100">
    <property type="match status" value="1"/>
</dbReference>
<evidence type="ECO:0000256" key="1">
    <source>
        <dbReference type="ARBA" id="ARBA00022448"/>
    </source>
</evidence>
<dbReference type="Gene3D" id="3.40.50.300">
    <property type="entry name" value="P-loop containing nucleotide triphosphate hydrolases"/>
    <property type="match status" value="1"/>
</dbReference>
<keyword evidence="13" id="KW-1185">Reference proteome</keyword>
<dbReference type="SUPFAM" id="SSF50331">
    <property type="entry name" value="MOP-like"/>
    <property type="match status" value="1"/>
</dbReference>
<keyword evidence="3 9" id="KW-0500">Molybdenum</keyword>
<evidence type="ECO:0000256" key="7">
    <source>
        <dbReference type="ARBA" id="ARBA00022967"/>
    </source>
</evidence>
<sequence>MPSLTINIQSKLTNVLLNINEKISLKGITGIFGHSGAGKSTLLKAIAGINNNVTGSIALIDKVLFDSEQHINLPASKRRVVGVFQHDVFFPHLNVLENIRFGRKRITSPKFDENEIITTAGLTPLLTQNVSSLSGGERQKVAIVQAILAEPELLILDEPVTALDGVNKHTILTLVRDLQRQTKMPIIFVSHNIQEHQFLCDHLYVIEQGNFIAHGVVKEMVHQLNSGGLIAPQTCFTVSTSSSQQHGLIELTLANGTSIFAMDNKLHLTEPQLQCYILASDISVCTEPPHHSSIVNQLRGTISNINLNQHQALLTVNSDGQTFYSSISTYSLNKLSLQLDDDIYIQFKASAIGQVNF</sequence>
<dbReference type="EMBL" id="JABBXH010000003">
    <property type="protein sequence ID" value="NMP32132.1"/>
    <property type="molecule type" value="Genomic_DNA"/>
</dbReference>
<accession>A0A7Y0Q7P7</accession>
<dbReference type="InterPro" id="IPR008995">
    <property type="entry name" value="Mo/tungstate-bd_C_term_dom"/>
</dbReference>
<dbReference type="Proteomes" id="UP000568664">
    <property type="component" value="Unassembled WGS sequence"/>
</dbReference>
<evidence type="ECO:0000256" key="9">
    <source>
        <dbReference type="PROSITE-ProRule" id="PRU01213"/>
    </source>
</evidence>
<dbReference type="AlphaFoldDB" id="A0A7Y0Q7P7"/>
<organism evidence="12 13">
    <name type="scientific">Thalassotalea algicola</name>
    <dbReference type="NCBI Taxonomy" id="2716224"/>
    <lineage>
        <taxon>Bacteria</taxon>
        <taxon>Pseudomonadati</taxon>
        <taxon>Pseudomonadota</taxon>
        <taxon>Gammaproteobacteria</taxon>
        <taxon>Alteromonadales</taxon>
        <taxon>Colwelliaceae</taxon>
        <taxon>Thalassotalea</taxon>
    </lineage>
</organism>
<evidence type="ECO:0000259" key="10">
    <source>
        <dbReference type="PROSITE" id="PS50893"/>
    </source>
</evidence>
<keyword evidence="1" id="KW-0813">Transport</keyword>
<feature type="domain" description="ABC transporter" evidence="10">
    <location>
        <begin position="1"/>
        <end position="233"/>
    </location>
</feature>
<gene>
    <name evidence="12" type="primary">modC</name>
    <name evidence="12" type="ORF">HII17_11180</name>
</gene>
<feature type="domain" description="Mop" evidence="11">
    <location>
        <begin position="291"/>
        <end position="356"/>
    </location>
</feature>
<dbReference type="InterPro" id="IPR011868">
    <property type="entry name" value="ModC_ABC_ATP-bd"/>
</dbReference>
<evidence type="ECO:0000313" key="12">
    <source>
        <dbReference type="EMBL" id="NMP32132.1"/>
    </source>
</evidence>
<evidence type="ECO:0000256" key="2">
    <source>
        <dbReference type="ARBA" id="ARBA00022475"/>
    </source>
</evidence>
<keyword evidence="5" id="KW-0547">Nucleotide-binding</keyword>
<dbReference type="InterPro" id="IPR003439">
    <property type="entry name" value="ABC_transporter-like_ATP-bd"/>
</dbReference>
<dbReference type="PANTHER" id="PTHR43514:SF4">
    <property type="entry name" value="ABC TRANSPORTER I FAMILY MEMBER 10"/>
    <property type="match status" value="1"/>
</dbReference>
<dbReference type="InterPro" id="IPR005116">
    <property type="entry name" value="Transp-assoc_OB_typ1"/>
</dbReference>
<dbReference type="PROSITE" id="PS51866">
    <property type="entry name" value="MOP"/>
    <property type="match status" value="1"/>
</dbReference>
<dbReference type="RefSeq" id="WP_169075449.1">
    <property type="nucleotide sequence ID" value="NZ_JABBXH010000003.1"/>
</dbReference>
<protein>
    <submittedName>
        <fullName evidence="12">Molybdenum ABC transporter ATP-binding protein</fullName>
    </submittedName>
</protein>
<name>A0A7Y0Q7P7_9GAMM</name>
<dbReference type="GO" id="GO:0015098">
    <property type="term" value="F:molybdate ion transmembrane transporter activity"/>
    <property type="evidence" value="ECO:0007669"/>
    <property type="project" value="InterPro"/>
</dbReference>
<dbReference type="Pfam" id="PF00005">
    <property type="entry name" value="ABC_tran"/>
    <property type="match status" value="1"/>
</dbReference>
<keyword evidence="7" id="KW-1278">Translocase</keyword>
<dbReference type="SUPFAM" id="SSF52540">
    <property type="entry name" value="P-loop containing nucleoside triphosphate hydrolases"/>
    <property type="match status" value="1"/>
</dbReference>
<dbReference type="PROSITE" id="PS00211">
    <property type="entry name" value="ABC_TRANSPORTER_1"/>
    <property type="match status" value="1"/>
</dbReference>
<dbReference type="SMART" id="SM00382">
    <property type="entry name" value="AAA"/>
    <property type="match status" value="1"/>
</dbReference>
<dbReference type="NCBIfam" id="TIGR02142">
    <property type="entry name" value="modC_ABC"/>
    <property type="match status" value="1"/>
</dbReference>
<keyword evidence="6 12" id="KW-0067">ATP-binding</keyword>
<evidence type="ECO:0000256" key="3">
    <source>
        <dbReference type="ARBA" id="ARBA00022505"/>
    </source>
</evidence>